<dbReference type="STRING" id="1297750.SAMN05444405_10245"/>
<keyword evidence="1" id="KW-0812">Transmembrane</keyword>
<keyword evidence="3" id="KW-1185">Reference proteome</keyword>
<dbReference type="EMBL" id="FQTV01000002">
    <property type="protein sequence ID" value="SHE54115.1"/>
    <property type="molecule type" value="Genomic_DNA"/>
</dbReference>
<feature type="transmembrane region" description="Helical" evidence="1">
    <location>
        <begin position="6"/>
        <end position="24"/>
    </location>
</feature>
<reference evidence="3" key="1">
    <citation type="submission" date="2016-11" db="EMBL/GenBank/DDBJ databases">
        <authorList>
            <person name="Varghese N."/>
            <person name="Submissions S."/>
        </authorList>
    </citation>
    <scope>NUCLEOTIDE SEQUENCE [LARGE SCALE GENOMIC DNA]</scope>
    <source>
        <strain evidence="3">DSM 26991</strain>
    </source>
</reference>
<name>A0A1M4UBL2_9BACE</name>
<sequence length="95" mass="10785">MTEDNLILLCCFAIYALTLLTLILRSKERLKSCIINLTVLGLYSGFFFYNLAFNSAGGSSLVWLVYLMFAIGLHWLINLIGIILTFIKKRDTSNE</sequence>
<dbReference type="Proteomes" id="UP000184509">
    <property type="component" value="Unassembled WGS sequence"/>
</dbReference>
<organism evidence="2 3">
    <name type="scientific">Bacteroides luti</name>
    <dbReference type="NCBI Taxonomy" id="1297750"/>
    <lineage>
        <taxon>Bacteria</taxon>
        <taxon>Pseudomonadati</taxon>
        <taxon>Bacteroidota</taxon>
        <taxon>Bacteroidia</taxon>
        <taxon>Bacteroidales</taxon>
        <taxon>Bacteroidaceae</taxon>
        <taxon>Bacteroides</taxon>
    </lineage>
</organism>
<evidence type="ECO:0000313" key="3">
    <source>
        <dbReference type="Proteomes" id="UP000184509"/>
    </source>
</evidence>
<dbReference type="AlphaFoldDB" id="A0A1M4UBL2"/>
<protein>
    <submittedName>
        <fullName evidence="2">Uncharacterized protein</fullName>
    </submittedName>
</protein>
<proteinExistence type="predicted"/>
<feature type="transmembrane region" description="Helical" evidence="1">
    <location>
        <begin position="33"/>
        <end position="51"/>
    </location>
</feature>
<feature type="transmembrane region" description="Helical" evidence="1">
    <location>
        <begin position="63"/>
        <end position="87"/>
    </location>
</feature>
<evidence type="ECO:0000256" key="1">
    <source>
        <dbReference type="SAM" id="Phobius"/>
    </source>
</evidence>
<accession>A0A1M4UBL2</accession>
<keyword evidence="1" id="KW-1133">Transmembrane helix</keyword>
<gene>
    <name evidence="2" type="ORF">SAMN05444405_10245</name>
</gene>
<dbReference type="RefSeq" id="WP_139261197.1">
    <property type="nucleotide sequence ID" value="NZ_FQTV01000002.1"/>
</dbReference>
<evidence type="ECO:0000313" key="2">
    <source>
        <dbReference type="EMBL" id="SHE54115.1"/>
    </source>
</evidence>
<keyword evidence="1" id="KW-0472">Membrane</keyword>